<keyword evidence="9" id="KW-0479">Metal-binding</keyword>
<feature type="repeat" description="Filamin" evidence="22">
    <location>
        <begin position="377"/>
        <end position="478"/>
    </location>
</feature>
<evidence type="ECO:0000256" key="12">
    <source>
        <dbReference type="ARBA" id="ARBA00022786"/>
    </source>
</evidence>
<dbReference type="GO" id="GO:0000932">
    <property type="term" value="C:P-body"/>
    <property type="evidence" value="ECO:0007669"/>
    <property type="project" value="UniProtKB-SubCell"/>
</dbReference>
<sequence>MQEVQREPRFSPVSAGFGASRGDLAGLSCSRCRGSRVNVSVLPCFHTFCPKCLDEVSDKGDPLGHCKCPVCEDGLDSYAFSQSIIISNILNVVKEDYETGTAVPVAANPVLDYGPCSGCDEHIRAAGRCRDCNEMLCENCVWAHQRVRLTKEHTIIHFEEESQGQQGAAHKAPAGPPTYCCEKHDREVLRLYCETCSQALCRECTMKEHLGHSFVYLQDAVKAARTAAPATLADVRALADALEEGVERSRLMSERLRLRTQSVAAEVRTTVGRHRVALNQRERELMQRLEQMHQAKEQALQRQRDRLAAVLEQLASSAHALQHAHGDLELLRARTEALARLRDAREAPTEPAEDDHLDFTAPDGALLAAIVTLGFLSTAGFGPNSSAAGEALTSAVRGRPASFTVQACDHLGEPRLVGGDPLLVTVRGPDGSACRADVVDRHDGTYQVAYQPQLEGMHTVRVLLRGTDIQKSPFAVRVRVSRNYGALGEPSLVFGTEGSGDGQLCRPWGVCTDAGGRIIVADRSNNRIQVFNADGTFQLKFGCRGELPGQFDRPAGVAWDCGRGGRIVVADKDNHRIQVFDGMGHFQLSFGEWGSKSGQFNYPWDVAVNSEGQILVSDTRNHRVQLFRPDGSFINKYGFDGPLWKQFDSPRGVAFIGDGHMVVTDFNNHRVLVIRPDFQSASYLGLEGKDPGLFQRPQGLAVDLEGHIVVADSRNHRVQVFRPDGKLLAWFGQQGKERGQLELPSGICIAPDGRIVVVDFGNNRVQVF</sequence>
<evidence type="ECO:0000256" key="1">
    <source>
        <dbReference type="ARBA" id="ARBA00000900"/>
    </source>
</evidence>
<dbReference type="GO" id="GO:0017148">
    <property type="term" value="P:negative regulation of translation"/>
    <property type="evidence" value="ECO:0007669"/>
    <property type="project" value="UniProtKB-ARBA"/>
</dbReference>
<dbReference type="InterPro" id="IPR013783">
    <property type="entry name" value="Ig-like_fold"/>
</dbReference>
<dbReference type="SUPFAM" id="SSF57850">
    <property type="entry name" value="RING/U-box"/>
    <property type="match status" value="1"/>
</dbReference>
<dbReference type="GeneID" id="8040801"/>
<dbReference type="FunFam" id="2.120.10.30:FF:000025">
    <property type="entry name" value="E3 ubiquitin-protein ligase TRIM71"/>
    <property type="match status" value="1"/>
</dbReference>
<evidence type="ECO:0000256" key="21">
    <source>
        <dbReference type="PROSITE-ProRule" id="PRU00024"/>
    </source>
</evidence>
<keyword evidence="10" id="KW-0677">Repeat</keyword>
<keyword evidence="13" id="KW-0862">Zinc</keyword>
<dbReference type="Gene3D" id="2.60.40.10">
    <property type="entry name" value="Immunoglobulins"/>
    <property type="match status" value="1"/>
</dbReference>
<keyword evidence="8" id="KW-0808">Transferase</keyword>
<dbReference type="CDD" id="cd14954">
    <property type="entry name" value="NHL_TRIM71_like"/>
    <property type="match status" value="1"/>
</dbReference>
<organism evidence="27">
    <name type="scientific">Ixodes scapularis</name>
    <name type="common">Black-legged tick</name>
    <name type="synonym">Deer tick</name>
    <dbReference type="NCBI Taxonomy" id="6945"/>
    <lineage>
        <taxon>Eukaryota</taxon>
        <taxon>Metazoa</taxon>
        <taxon>Ecdysozoa</taxon>
        <taxon>Arthropoda</taxon>
        <taxon>Chelicerata</taxon>
        <taxon>Arachnida</taxon>
        <taxon>Acari</taxon>
        <taxon>Parasitiformes</taxon>
        <taxon>Ixodida</taxon>
        <taxon>Ixodoidea</taxon>
        <taxon>Ixodidae</taxon>
        <taxon>Ixodinae</taxon>
        <taxon>Ixodes</taxon>
    </lineage>
</organism>
<dbReference type="Pfam" id="PF01436">
    <property type="entry name" value="NHL"/>
    <property type="match status" value="6"/>
</dbReference>
<evidence type="ECO:0000256" key="5">
    <source>
        <dbReference type="ARBA" id="ARBA00012483"/>
    </source>
</evidence>
<comment type="similarity">
    <text evidence="4">Belongs to the TRIM/RBCC family.</text>
</comment>
<evidence type="ECO:0000256" key="10">
    <source>
        <dbReference type="ARBA" id="ARBA00022737"/>
    </source>
</evidence>
<dbReference type="InterPro" id="IPR000315">
    <property type="entry name" value="Znf_B-box"/>
</dbReference>
<dbReference type="CDD" id="cd19796">
    <property type="entry name" value="Bbox2_TRIM71_C-VII"/>
    <property type="match status" value="1"/>
</dbReference>
<evidence type="ECO:0000256" key="2">
    <source>
        <dbReference type="ARBA" id="ARBA00004201"/>
    </source>
</evidence>
<dbReference type="OrthoDB" id="342730at2759"/>
<feature type="domain" description="B box-type" evidence="26">
    <location>
        <begin position="181"/>
        <end position="217"/>
    </location>
</feature>
<keyword evidence="15 24" id="KW-0175">Coiled coil</keyword>
<dbReference type="Pfam" id="PF00643">
    <property type="entry name" value="zf-B_box"/>
    <property type="match status" value="1"/>
</dbReference>
<dbReference type="PROSITE" id="PS00518">
    <property type="entry name" value="ZF_RING_1"/>
    <property type="match status" value="1"/>
</dbReference>
<accession>A0A4D5S0C1</accession>
<dbReference type="SUPFAM" id="SSF101898">
    <property type="entry name" value="NHL repeat"/>
    <property type="match status" value="1"/>
</dbReference>
<evidence type="ECO:0000256" key="23">
    <source>
        <dbReference type="PROSITE-ProRule" id="PRU00504"/>
    </source>
</evidence>
<dbReference type="SMART" id="SM00184">
    <property type="entry name" value="RING"/>
    <property type="match status" value="1"/>
</dbReference>
<dbReference type="VEuPathDB" id="VectorBase:ISCP_028299"/>
<feature type="repeat" description="NHL" evidence="23">
    <location>
        <begin position="491"/>
        <end position="534"/>
    </location>
</feature>
<dbReference type="InterPro" id="IPR050952">
    <property type="entry name" value="TRIM-NHL_E3_ligases"/>
</dbReference>
<dbReference type="PROSITE" id="PS50089">
    <property type="entry name" value="ZF_RING_2"/>
    <property type="match status" value="1"/>
</dbReference>
<evidence type="ECO:0000256" key="8">
    <source>
        <dbReference type="ARBA" id="ARBA00022679"/>
    </source>
</evidence>
<dbReference type="InterPro" id="IPR001841">
    <property type="entry name" value="Znf_RING"/>
</dbReference>
<proteinExistence type="inferred from homology"/>
<dbReference type="Gene3D" id="3.30.160.60">
    <property type="entry name" value="Classic Zinc Finger"/>
    <property type="match status" value="1"/>
</dbReference>
<dbReference type="InterPro" id="IPR014756">
    <property type="entry name" value="Ig_E-set"/>
</dbReference>
<feature type="non-terminal residue" evidence="27">
    <location>
        <position position="768"/>
    </location>
</feature>
<dbReference type="PROSITE" id="PS50119">
    <property type="entry name" value="ZF_BBOX"/>
    <property type="match status" value="1"/>
</dbReference>
<evidence type="ECO:0000256" key="7">
    <source>
        <dbReference type="ARBA" id="ARBA00022490"/>
    </source>
</evidence>
<dbReference type="GO" id="GO:0035198">
    <property type="term" value="F:miRNA binding"/>
    <property type="evidence" value="ECO:0007669"/>
    <property type="project" value="UniProtKB-ARBA"/>
</dbReference>
<dbReference type="Gene3D" id="3.30.40.10">
    <property type="entry name" value="Zinc/RING finger domain, C3HC4 (zinc finger)"/>
    <property type="match status" value="1"/>
</dbReference>
<evidence type="ECO:0000256" key="22">
    <source>
        <dbReference type="PROSITE-ProRule" id="PRU00087"/>
    </source>
</evidence>
<dbReference type="SUPFAM" id="SSF81296">
    <property type="entry name" value="E set domains"/>
    <property type="match status" value="1"/>
</dbReference>
<feature type="repeat" description="NHL" evidence="23">
    <location>
        <begin position="641"/>
        <end position="677"/>
    </location>
</feature>
<feature type="repeat" description="NHL" evidence="23">
    <location>
        <begin position="731"/>
        <end position="768"/>
    </location>
</feature>
<dbReference type="CTD" id="44653"/>
<dbReference type="GO" id="GO:0031047">
    <property type="term" value="P:regulatory ncRNA-mediated gene silencing"/>
    <property type="evidence" value="ECO:0007669"/>
    <property type="project" value="UniProtKB-KW"/>
</dbReference>
<comment type="subcellular location">
    <subcellularLocation>
        <location evidence="2">Cytoplasm</location>
        <location evidence="2">P-body</location>
    </subcellularLocation>
</comment>
<feature type="domain" description="RING-type" evidence="25">
    <location>
        <begin position="29"/>
        <end position="72"/>
    </location>
</feature>
<keyword evidence="7" id="KW-0963">Cytoplasm</keyword>
<reference evidence="27" key="1">
    <citation type="submission" date="2019-04" db="EMBL/GenBank/DDBJ databases">
        <title>An insight into the mialome of Ixodes scapularis.</title>
        <authorList>
            <person name="Ribeiro J.M."/>
            <person name="Mather T.N."/>
            <person name="Karim S."/>
        </authorList>
    </citation>
    <scope>NUCLEOTIDE SEQUENCE</scope>
</reference>
<evidence type="ECO:0000256" key="4">
    <source>
        <dbReference type="ARBA" id="ARBA00008518"/>
    </source>
</evidence>
<protein>
    <recommendedName>
        <fullName evidence="17">E3 ubiquitin-protein ligase TRIM71</fullName>
        <ecNumber evidence="5">2.3.2.27</ecNumber>
    </recommendedName>
    <alternativeName>
        <fullName evidence="20">Protein lin-41 homolog</fullName>
    </alternativeName>
    <alternativeName>
        <fullName evidence="18">RING-type E3 ubiquitin transferase TRIM71</fullName>
    </alternativeName>
    <alternativeName>
        <fullName evidence="19">Tripartite motif-containing protein 71</fullName>
    </alternativeName>
</protein>
<dbReference type="InterPro" id="IPR001258">
    <property type="entry name" value="NHL_repeat"/>
</dbReference>
<dbReference type="VEuPathDB" id="VectorBase:ISCI011914"/>
<dbReference type="InterPro" id="IPR017868">
    <property type="entry name" value="Filamin/ABP280_repeat-like"/>
</dbReference>
<dbReference type="InterPro" id="IPR001298">
    <property type="entry name" value="Filamin/ABP280_rpt"/>
</dbReference>
<dbReference type="PROSITE" id="PS50194">
    <property type="entry name" value="FILAMIN_REPEAT"/>
    <property type="match status" value="1"/>
</dbReference>
<dbReference type="PANTHER" id="PTHR24104:SF48">
    <property type="entry name" value="PROTEIN WECH"/>
    <property type="match status" value="1"/>
</dbReference>
<evidence type="ECO:0000256" key="20">
    <source>
        <dbReference type="ARBA" id="ARBA00043228"/>
    </source>
</evidence>
<keyword evidence="12" id="KW-0833">Ubl conjugation pathway</keyword>
<evidence type="ECO:0000256" key="6">
    <source>
        <dbReference type="ARBA" id="ARBA00022473"/>
    </source>
</evidence>
<dbReference type="KEGG" id="isc:8040801"/>
<dbReference type="RefSeq" id="XP_029833592.1">
    <property type="nucleotide sequence ID" value="XM_029977732.4"/>
</dbReference>
<dbReference type="Gene3D" id="2.120.10.30">
    <property type="entry name" value="TolB, C-terminal domain"/>
    <property type="match status" value="3"/>
</dbReference>
<dbReference type="VEuPathDB" id="VectorBase:ISCW011914"/>
<dbReference type="InterPro" id="IPR011042">
    <property type="entry name" value="6-blade_b-propeller_TolB-like"/>
</dbReference>
<evidence type="ECO:0000256" key="14">
    <source>
        <dbReference type="ARBA" id="ARBA00022884"/>
    </source>
</evidence>
<dbReference type="AlphaFoldDB" id="A0A4D5S0C1"/>
<dbReference type="FunFam" id="2.120.10.30:FF:000013">
    <property type="entry name" value="E3 ubiquitin-protein ligase TRIM71"/>
    <property type="match status" value="1"/>
</dbReference>
<feature type="coiled-coil region" evidence="24">
    <location>
        <begin position="275"/>
        <end position="313"/>
    </location>
</feature>
<dbReference type="EC" id="2.3.2.27" evidence="5"/>
<evidence type="ECO:0000256" key="15">
    <source>
        <dbReference type="ARBA" id="ARBA00023054"/>
    </source>
</evidence>
<evidence type="ECO:0000259" key="25">
    <source>
        <dbReference type="PROSITE" id="PS50089"/>
    </source>
</evidence>
<evidence type="ECO:0000256" key="18">
    <source>
        <dbReference type="ARBA" id="ARBA00041679"/>
    </source>
</evidence>
<evidence type="ECO:0000256" key="17">
    <source>
        <dbReference type="ARBA" id="ARBA00040205"/>
    </source>
</evidence>
<comment type="pathway">
    <text evidence="3">Protein modification; protein ubiquitination.</text>
</comment>
<keyword evidence="11 21" id="KW-0863">Zinc-finger</keyword>
<dbReference type="InterPro" id="IPR017907">
    <property type="entry name" value="Znf_RING_CS"/>
</dbReference>
<dbReference type="PANTHER" id="PTHR24104">
    <property type="entry name" value="E3 UBIQUITIN-PROTEIN LIGASE NHLRC1-RELATED"/>
    <property type="match status" value="1"/>
</dbReference>
<evidence type="ECO:0000256" key="3">
    <source>
        <dbReference type="ARBA" id="ARBA00004906"/>
    </source>
</evidence>
<evidence type="ECO:0000313" key="27">
    <source>
        <dbReference type="EMBL" id="MOY41557.1"/>
    </source>
</evidence>
<keyword evidence="16" id="KW-0943">RNA-mediated gene silencing</keyword>
<evidence type="ECO:0000256" key="13">
    <source>
        <dbReference type="ARBA" id="ARBA00022833"/>
    </source>
</evidence>
<keyword evidence="6" id="KW-0217">Developmental protein</keyword>
<evidence type="ECO:0000256" key="9">
    <source>
        <dbReference type="ARBA" id="ARBA00022723"/>
    </source>
</evidence>
<dbReference type="OMA" id="WKQFDSP"/>
<feature type="repeat" description="NHL" evidence="23">
    <location>
        <begin position="681"/>
        <end position="724"/>
    </location>
</feature>
<dbReference type="CDD" id="cd16449">
    <property type="entry name" value="RING-HC"/>
    <property type="match status" value="1"/>
</dbReference>
<evidence type="ECO:0000256" key="11">
    <source>
        <dbReference type="ARBA" id="ARBA00022771"/>
    </source>
</evidence>
<dbReference type="SMART" id="SM00557">
    <property type="entry name" value="IG_FLMN"/>
    <property type="match status" value="1"/>
</dbReference>
<evidence type="ECO:0000256" key="24">
    <source>
        <dbReference type="SAM" id="Coils"/>
    </source>
</evidence>
<dbReference type="SUPFAM" id="SSF57845">
    <property type="entry name" value="B-box zinc-binding domain"/>
    <property type="match status" value="1"/>
</dbReference>
<dbReference type="GO" id="GO:0008270">
    <property type="term" value="F:zinc ion binding"/>
    <property type="evidence" value="ECO:0007669"/>
    <property type="project" value="UniProtKB-KW"/>
</dbReference>
<evidence type="ECO:0000259" key="26">
    <source>
        <dbReference type="PROSITE" id="PS50119"/>
    </source>
</evidence>
<feature type="repeat" description="NHL" evidence="23">
    <location>
        <begin position="538"/>
        <end position="583"/>
    </location>
</feature>
<feature type="repeat" description="NHL" evidence="23">
    <location>
        <begin position="587"/>
        <end position="630"/>
    </location>
</feature>
<dbReference type="EMBL" id="GHJT01007586">
    <property type="protein sequence ID" value="MOY41557.1"/>
    <property type="molecule type" value="Transcribed_RNA"/>
</dbReference>
<dbReference type="FunFam" id="2.120.10.30:FF:000080">
    <property type="entry name" value="E3 ubiquitin-protein ligase TRIM71"/>
    <property type="match status" value="1"/>
</dbReference>
<name>A0A4D5S0C1_IXOSC</name>
<dbReference type="Pfam" id="PF00630">
    <property type="entry name" value="Filamin"/>
    <property type="match status" value="1"/>
</dbReference>
<dbReference type="PROSITE" id="PS51125">
    <property type="entry name" value="NHL"/>
    <property type="match status" value="6"/>
</dbReference>
<dbReference type="InterPro" id="IPR013083">
    <property type="entry name" value="Znf_RING/FYVE/PHD"/>
</dbReference>
<dbReference type="SMART" id="SM00336">
    <property type="entry name" value="BBOX"/>
    <property type="match status" value="2"/>
</dbReference>
<evidence type="ECO:0000256" key="19">
    <source>
        <dbReference type="ARBA" id="ARBA00042007"/>
    </source>
</evidence>
<dbReference type="GO" id="GO:0061630">
    <property type="term" value="F:ubiquitin protein ligase activity"/>
    <property type="evidence" value="ECO:0007669"/>
    <property type="project" value="UniProtKB-EC"/>
</dbReference>
<comment type="catalytic activity">
    <reaction evidence="1">
        <text>S-ubiquitinyl-[E2 ubiquitin-conjugating enzyme]-L-cysteine + [acceptor protein]-L-lysine = [E2 ubiquitin-conjugating enzyme]-L-cysteine + N(6)-ubiquitinyl-[acceptor protein]-L-lysine.</text>
        <dbReference type="EC" id="2.3.2.27"/>
    </reaction>
</comment>
<keyword evidence="14" id="KW-0694">RNA-binding</keyword>
<evidence type="ECO:0000256" key="16">
    <source>
        <dbReference type="ARBA" id="ARBA00023158"/>
    </source>
</evidence>